<reference evidence="1 2" key="1">
    <citation type="submission" date="2019-07" db="EMBL/GenBank/DDBJ databases">
        <title>Genomic Encyclopedia of Archaeal and Bacterial Type Strains, Phase II (KMG-II): from individual species to whole genera.</title>
        <authorList>
            <person name="Goeker M."/>
        </authorList>
    </citation>
    <scope>NUCLEOTIDE SEQUENCE [LARGE SCALE GENOMIC DNA]</scope>
    <source>
        <strain evidence="1 2">ATCC BAA-252</strain>
    </source>
</reference>
<evidence type="ECO:0008006" key="3">
    <source>
        <dbReference type="Google" id="ProtNLM"/>
    </source>
</evidence>
<sequence>MQVHADTPSMSNGLPFMLEMDVDVAEFSSDWGNCDLMSTYVSKMVSTDRTDSLLFANLYSSAVNELFETAFRVHGENGSLVCKFFRNGNLDRVELSIPANDAVADFYAAAIERTAAPNANEAYLNILFQSDAIDPALGLLELVLNYGAALQLREDKQNQRVCIVAEFQLEETATKS</sequence>
<dbReference type="EMBL" id="VLLF01000014">
    <property type="protein sequence ID" value="TWI79538.1"/>
    <property type="molecule type" value="Genomic_DNA"/>
</dbReference>
<dbReference type="Proteomes" id="UP000320593">
    <property type="component" value="Unassembled WGS sequence"/>
</dbReference>
<dbReference type="AlphaFoldDB" id="A0A562SEE1"/>
<protein>
    <recommendedName>
        <fullName evidence="3">Ubiquinone biosynthesis methyltransferase UbiE</fullName>
    </recommendedName>
</protein>
<organism evidence="1 2">
    <name type="scientific">Roseibium hamelinense</name>
    <dbReference type="NCBI Taxonomy" id="150831"/>
    <lineage>
        <taxon>Bacteria</taxon>
        <taxon>Pseudomonadati</taxon>
        <taxon>Pseudomonadota</taxon>
        <taxon>Alphaproteobacteria</taxon>
        <taxon>Hyphomicrobiales</taxon>
        <taxon>Stappiaceae</taxon>
        <taxon>Roseibium</taxon>
    </lineage>
</organism>
<evidence type="ECO:0000313" key="2">
    <source>
        <dbReference type="Proteomes" id="UP000320593"/>
    </source>
</evidence>
<gene>
    <name evidence="1" type="ORF">JM93_04309</name>
</gene>
<accession>A0A562SEE1</accession>
<name>A0A562SEE1_9HYPH</name>
<evidence type="ECO:0000313" key="1">
    <source>
        <dbReference type="EMBL" id="TWI79538.1"/>
    </source>
</evidence>
<proteinExistence type="predicted"/>
<comment type="caution">
    <text evidence="1">The sequence shown here is derived from an EMBL/GenBank/DDBJ whole genome shotgun (WGS) entry which is preliminary data.</text>
</comment>
<keyword evidence="2" id="KW-1185">Reference proteome</keyword>